<dbReference type="EMBL" id="AGUE01000016">
    <property type="protein sequence ID" value="EHL02976.1"/>
    <property type="molecule type" value="Genomic_DNA"/>
</dbReference>
<evidence type="ECO:0000313" key="3">
    <source>
        <dbReference type="Proteomes" id="UP000005446"/>
    </source>
</evidence>
<organism evidence="2 3">
    <name type="scientific">Glarea lozoyensis (strain ATCC 74030 / MF5533)</name>
    <dbReference type="NCBI Taxonomy" id="1104152"/>
    <lineage>
        <taxon>Eukaryota</taxon>
        <taxon>Fungi</taxon>
        <taxon>Dikarya</taxon>
        <taxon>Ascomycota</taxon>
        <taxon>Pezizomycotina</taxon>
        <taxon>Leotiomycetes</taxon>
        <taxon>Helotiales</taxon>
        <taxon>Helotiaceae</taxon>
        <taxon>Glarea</taxon>
    </lineage>
</organism>
<keyword evidence="3" id="KW-1185">Reference proteome</keyword>
<accession>H0EER3</accession>
<dbReference type="HOGENOM" id="CLU_903294_0_0_1"/>
<dbReference type="InParanoid" id="H0EER3"/>
<gene>
    <name evidence="2" type="ORF">M7I_0945</name>
</gene>
<feature type="compositionally biased region" description="Polar residues" evidence="1">
    <location>
        <begin position="293"/>
        <end position="308"/>
    </location>
</feature>
<evidence type="ECO:0000313" key="2">
    <source>
        <dbReference type="EMBL" id="EHL02976.1"/>
    </source>
</evidence>
<proteinExistence type="predicted"/>
<name>H0EER3_GLAL7</name>
<feature type="region of interest" description="Disordered" evidence="1">
    <location>
        <begin position="282"/>
        <end position="308"/>
    </location>
</feature>
<dbReference type="AlphaFoldDB" id="H0EER3"/>
<reference evidence="2 3" key="1">
    <citation type="journal article" date="2012" name="Eukaryot. Cell">
        <title>Genome sequence of the fungus Glarea lozoyensis: the first genome sequence of a species from the Helotiaceae family.</title>
        <authorList>
            <person name="Youssar L."/>
            <person name="Gruening B.A."/>
            <person name="Erxleben A."/>
            <person name="Guenther S."/>
            <person name="Huettel W."/>
        </authorList>
    </citation>
    <scope>NUCLEOTIDE SEQUENCE [LARGE SCALE GENOMIC DNA]</scope>
    <source>
        <strain evidence="3">ATCC 74030 / MF5533</strain>
    </source>
</reference>
<sequence length="308" mass="31971">MEFRRTLAILLAKGKIGTETFEKDKVLVKLATGAAQGAAIVTTDGLEKNDDILGNIVDFIKNPDPTDLIVEALDLAIEVKRHFYDSALHTGNAVGTSDGAVDFTSGFDLSFPDGASFILNAVTGELISMNIAGAEVTAIPITFRKGNACVTAILRIKFEAALALDVFGQGFDFGAGVFFDPLQYQACITLDPAATCPLEFTQNIFAEIGAFSNANVDIGAVNVDFGAPSVVTTFFTGELPGTCLSTALSADATATNVVANATSTADAKVYYTAHLEAPKTSASGAGGMYPTGAPTQSAPLTSPHPSLK</sequence>
<evidence type="ECO:0000256" key="1">
    <source>
        <dbReference type="SAM" id="MobiDB-lite"/>
    </source>
</evidence>
<dbReference type="Proteomes" id="UP000005446">
    <property type="component" value="Unassembled WGS sequence"/>
</dbReference>
<protein>
    <submittedName>
        <fullName evidence="2">Uncharacterized protein</fullName>
    </submittedName>
</protein>
<comment type="caution">
    <text evidence="2">The sequence shown here is derived from an EMBL/GenBank/DDBJ whole genome shotgun (WGS) entry which is preliminary data.</text>
</comment>
<dbReference type="OrthoDB" id="4733706at2759"/>